<feature type="domain" description="TRAP C4-dicarboxylate transport system permease DctM subunit" evidence="8">
    <location>
        <begin position="1"/>
        <end position="155"/>
    </location>
</feature>
<dbReference type="EMBL" id="JAAYEE010000035">
    <property type="protein sequence ID" value="NLW34272.1"/>
    <property type="molecule type" value="Genomic_DNA"/>
</dbReference>
<feature type="transmembrane region" description="Helical" evidence="7">
    <location>
        <begin position="12"/>
        <end position="36"/>
    </location>
</feature>
<keyword evidence="5 7" id="KW-1133">Transmembrane helix</keyword>
<evidence type="ECO:0000256" key="4">
    <source>
        <dbReference type="ARBA" id="ARBA00022692"/>
    </source>
</evidence>
<evidence type="ECO:0000256" key="7">
    <source>
        <dbReference type="SAM" id="Phobius"/>
    </source>
</evidence>
<feature type="transmembrane region" description="Helical" evidence="7">
    <location>
        <begin position="134"/>
        <end position="158"/>
    </location>
</feature>
<evidence type="ECO:0000256" key="6">
    <source>
        <dbReference type="ARBA" id="ARBA00023136"/>
    </source>
</evidence>
<feature type="transmembrane region" description="Helical" evidence="7">
    <location>
        <begin position="57"/>
        <end position="86"/>
    </location>
</feature>
<gene>
    <name evidence="9" type="ORF">GXY80_02155</name>
</gene>
<dbReference type="GO" id="GO:0022857">
    <property type="term" value="F:transmembrane transporter activity"/>
    <property type="evidence" value="ECO:0007669"/>
    <property type="project" value="TreeGrafter"/>
</dbReference>
<evidence type="ECO:0000256" key="3">
    <source>
        <dbReference type="ARBA" id="ARBA00022519"/>
    </source>
</evidence>
<comment type="subcellular location">
    <subcellularLocation>
        <location evidence="1">Cell inner membrane</location>
        <topology evidence="1">Multi-pass membrane protein</topology>
    </subcellularLocation>
</comment>
<dbReference type="PANTHER" id="PTHR33362">
    <property type="entry name" value="SIALIC ACID TRAP TRANSPORTER PERMEASE PROTEIN SIAT-RELATED"/>
    <property type="match status" value="1"/>
</dbReference>
<dbReference type="GO" id="GO:0005886">
    <property type="term" value="C:plasma membrane"/>
    <property type="evidence" value="ECO:0007669"/>
    <property type="project" value="UniProtKB-SubCell"/>
</dbReference>
<evidence type="ECO:0000256" key="1">
    <source>
        <dbReference type="ARBA" id="ARBA00004429"/>
    </source>
</evidence>
<protein>
    <submittedName>
        <fullName evidence="9">TRAP transporter large permease subunit</fullName>
    </submittedName>
</protein>
<comment type="caution">
    <text evidence="9">The sequence shown here is derived from an EMBL/GenBank/DDBJ whole genome shotgun (WGS) entry which is preliminary data.</text>
</comment>
<reference evidence="9" key="2">
    <citation type="submission" date="2020-01" db="EMBL/GenBank/DDBJ databases">
        <authorList>
            <person name="Campanaro S."/>
        </authorList>
    </citation>
    <scope>NUCLEOTIDE SEQUENCE</scope>
    <source>
        <strain evidence="9">AS06rmzACSIP_7</strain>
    </source>
</reference>
<dbReference type="Proteomes" id="UP000777265">
    <property type="component" value="Unassembled WGS sequence"/>
</dbReference>
<keyword evidence="3" id="KW-0997">Cell inner membrane</keyword>
<feature type="transmembrane region" description="Helical" evidence="7">
    <location>
        <begin position="98"/>
        <end position="122"/>
    </location>
</feature>
<evidence type="ECO:0000259" key="8">
    <source>
        <dbReference type="Pfam" id="PF06808"/>
    </source>
</evidence>
<reference evidence="9" key="1">
    <citation type="journal article" date="2020" name="Biotechnol. Biofuels">
        <title>New insights from the biogas microbiome by comprehensive genome-resolved metagenomics of nearly 1600 species originating from multiple anaerobic digesters.</title>
        <authorList>
            <person name="Campanaro S."/>
            <person name="Treu L."/>
            <person name="Rodriguez-R L.M."/>
            <person name="Kovalovszki A."/>
            <person name="Ziels R.M."/>
            <person name="Maus I."/>
            <person name="Zhu X."/>
            <person name="Kougias P.G."/>
            <person name="Basile A."/>
            <person name="Luo G."/>
            <person name="Schluter A."/>
            <person name="Konstantinidis K.T."/>
            <person name="Angelidaki I."/>
        </authorList>
    </citation>
    <scope>NUCLEOTIDE SEQUENCE</scope>
    <source>
        <strain evidence="9">AS06rmzACSIP_7</strain>
    </source>
</reference>
<evidence type="ECO:0000256" key="5">
    <source>
        <dbReference type="ARBA" id="ARBA00022989"/>
    </source>
</evidence>
<dbReference type="InterPro" id="IPR004681">
    <property type="entry name" value="TRAP_DctM"/>
</dbReference>
<organism evidence="9 10">
    <name type="scientific">Syntrophorhabdus aromaticivorans</name>
    <dbReference type="NCBI Taxonomy" id="328301"/>
    <lineage>
        <taxon>Bacteria</taxon>
        <taxon>Pseudomonadati</taxon>
        <taxon>Thermodesulfobacteriota</taxon>
        <taxon>Syntrophorhabdia</taxon>
        <taxon>Syntrophorhabdales</taxon>
        <taxon>Syntrophorhabdaceae</taxon>
        <taxon>Syntrophorhabdus</taxon>
    </lineage>
</organism>
<evidence type="ECO:0000256" key="2">
    <source>
        <dbReference type="ARBA" id="ARBA00022475"/>
    </source>
</evidence>
<keyword evidence="4 7" id="KW-0812">Transmembrane</keyword>
<keyword evidence="2" id="KW-1003">Cell membrane</keyword>
<name>A0A971M1A5_9BACT</name>
<dbReference type="InterPro" id="IPR010656">
    <property type="entry name" value="DctM"/>
</dbReference>
<accession>A0A971M1A5</accession>
<feature type="non-terminal residue" evidence="9">
    <location>
        <position position="1"/>
    </location>
</feature>
<evidence type="ECO:0000313" key="9">
    <source>
        <dbReference type="EMBL" id="NLW34272.1"/>
    </source>
</evidence>
<dbReference type="Pfam" id="PF06808">
    <property type="entry name" value="DctM"/>
    <property type="match status" value="1"/>
</dbReference>
<proteinExistence type="predicted"/>
<sequence>MKFKDFVNVLRASIVNMAMVMMIIAMSSLFSYILAVEKVGQNIVDWMLNITTNPTGLFFLVTGFMVLIGCFMESLAALPIILPIIFPMFESMGVNLNQLGVVFALSTVLGGLTPPVGIYLFLSMNLTRSSMKQTVFPHMLIVIGVILAVIVLCILLPIPQFLPDLIYGTK</sequence>
<keyword evidence="6 7" id="KW-0472">Membrane</keyword>
<evidence type="ECO:0000313" key="10">
    <source>
        <dbReference type="Proteomes" id="UP000777265"/>
    </source>
</evidence>
<dbReference type="AlphaFoldDB" id="A0A971M1A5"/>